<evidence type="ECO:0000313" key="1">
    <source>
        <dbReference type="EMBL" id="KAF1946436.1"/>
    </source>
</evidence>
<dbReference type="AlphaFoldDB" id="A0A6A5T6P3"/>
<organism evidence="1 2">
    <name type="scientific">Clathrospora elynae</name>
    <dbReference type="NCBI Taxonomy" id="706981"/>
    <lineage>
        <taxon>Eukaryota</taxon>
        <taxon>Fungi</taxon>
        <taxon>Dikarya</taxon>
        <taxon>Ascomycota</taxon>
        <taxon>Pezizomycotina</taxon>
        <taxon>Dothideomycetes</taxon>
        <taxon>Pleosporomycetidae</taxon>
        <taxon>Pleosporales</taxon>
        <taxon>Diademaceae</taxon>
        <taxon>Clathrospora</taxon>
    </lineage>
</organism>
<proteinExistence type="predicted"/>
<keyword evidence="2" id="KW-1185">Reference proteome</keyword>
<name>A0A6A5T6P3_9PLEO</name>
<evidence type="ECO:0008006" key="3">
    <source>
        <dbReference type="Google" id="ProtNLM"/>
    </source>
</evidence>
<protein>
    <recommendedName>
        <fullName evidence="3">F-box domain-containing protein</fullName>
    </recommendedName>
</protein>
<reference evidence="1" key="1">
    <citation type="journal article" date="2020" name="Stud. Mycol.">
        <title>101 Dothideomycetes genomes: a test case for predicting lifestyles and emergence of pathogens.</title>
        <authorList>
            <person name="Haridas S."/>
            <person name="Albert R."/>
            <person name="Binder M."/>
            <person name="Bloem J."/>
            <person name="Labutti K."/>
            <person name="Salamov A."/>
            <person name="Andreopoulos B."/>
            <person name="Baker S."/>
            <person name="Barry K."/>
            <person name="Bills G."/>
            <person name="Bluhm B."/>
            <person name="Cannon C."/>
            <person name="Castanera R."/>
            <person name="Culley D."/>
            <person name="Daum C."/>
            <person name="Ezra D."/>
            <person name="Gonzalez J."/>
            <person name="Henrissat B."/>
            <person name="Kuo A."/>
            <person name="Liang C."/>
            <person name="Lipzen A."/>
            <person name="Lutzoni F."/>
            <person name="Magnuson J."/>
            <person name="Mondo S."/>
            <person name="Nolan M."/>
            <person name="Ohm R."/>
            <person name="Pangilinan J."/>
            <person name="Park H.-J."/>
            <person name="Ramirez L."/>
            <person name="Alfaro M."/>
            <person name="Sun H."/>
            <person name="Tritt A."/>
            <person name="Yoshinaga Y."/>
            <person name="Zwiers L.-H."/>
            <person name="Turgeon B."/>
            <person name="Goodwin S."/>
            <person name="Spatafora J."/>
            <person name="Crous P."/>
            <person name="Grigoriev I."/>
        </authorList>
    </citation>
    <scope>NUCLEOTIDE SEQUENCE</scope>
    <source>
        <strain evidence="1">CBS 161.51</strain>
    </source>
</reference>
<accession>A0A6A5T6P3</accession>
<dbReference type="Proteomes" id="UP000800038">
    <property type="component" value="Unassembled WGS sequence"/>
</dbReference>
<evidence type="ECO:0000313" key="2">
    <source>
        <dbReference type="Proteomes" id="UP000800038"/>
    </source>
</evidence>
<sequence>MAGLLDLPSELLFEIIHLVATSPIVLQEKGVRHRPATYSTRRKLLCVPSLDLLRTPNALNLLLINQRMYSETEDYLSKKPQFLKLDVAIVNDHWIWPTWRSVPLRPSKGIVDTVEINLVHCWNEDDWHPHTSWAPHSVEDVCPLLGFLLDGTIGMVESILQLCSPASGGKLKDSAKYPITRINTLMIRIDTSRYGDGNQILSDEQVPLRKIDGLAHLDFDRLHPDDYEKSSLYMSNLETFMFEQLNKIGWETVSRRLGSLVFCFDGEIRQGHKYWEDRFPGE</sequence>
<dbReference type="EMBL" id="ML976003">
    <property type="protein sequence ID" value="KAF1946436.1"/>
    <property type="molecule type" value="Genomic_DNA"/>
</dbReference>
<gene>
    <name evidence="1" type="ORF">EJ02DRAFT_418544</name>
</gene>
<dbReference type="OrthoDB" id="2823490at2759"/>